<comment type="caution">
    <text evidence="2">The sequence shown here is derived from an EMBL/GenBank/DDBJ whole genome shotgun (WGS) entry which is preliminary data.</text>
</comment>
<gene>
    <name evidence="2" type="ORF">RND71_044212</name>
</gene>
<name>A0AAE1UMU4_9SOLA</name>
<dbReference type="Proteomes" id="UP001291623">
    <property type="component" value="Unassembled WGS sequence"/>
</dbReference>
<dbReference type="AlphaFoldDB" id="A0AAE1UMU4"/>
<evidence type="ECO:0000313" key="3">
    <source>
        <dbReference type="Proteomes" id="UP001291623"/>
    </source>
</evidence>
<organism evidence="2 3">
    <name type="scientific">Anisodus tanguticus</name>
    <dbReference type="NCBI Taxonomy" id="243964"/>
    <lineage>
        <taxon>Eukaryota</taxon>
        <taxon>Viridiplantae</taxon>
        <taxon>Streptophyta</taxon>
        <taxon>Embryophyta</taxon>
        <taxon>Tracheophyta</taxon>
        <taxon>Spermatophyta</taxon>
        <taxon>Magnoliopsida</taxon>
        <taxon>eudicotyledons</taxon>
        <taxon>Gunneridae</taxon>
        <taxon>Pentapetalae</taxon>
        <taxon>asterids</taxon>
        <taxon>lamiids</taxon>
        <taxon>Solanales</taxon>
        <taxon>Solanaceae</taxon>
        <taxon>Solanoideae</taxon>
        <taxon>Hyoscyameae</taxon>
        <taxon>Anisodus</taxon>
    </lineage>
</organism>
<feature type="compositionally biased region" description="Low complexity" evidence="1">
    <location>
        <begin position="11"/>
        <end position="25"/>
    </location>
</feature>
<feature type="region of interest" description="Disordered" evidence="1">
    <location>
        <begin position="94"/>
        <end position="162"/>
    </location>
</feature>
<feature type="compositionally biased region" description="Basic and acidic residues" evidence="1">
    <location>
        <begin position="127"/>
        <end position="141"/>
    </location>
</feature>
<proteinExistence type="predicted"/>
<protein>
    <submittedName>
        <fullName evidence="2">Uncharacterized protein</fullName>
    </submittedName>
</protein>
<dbReference type="EMBL" id="JAVYJV010000116">
    <property type="protein sequence ID" value="KAK4336577.1"/>
    <property type="molecule type" value="Genomic_DNA"/>
</dbReference>
<reference evidence="2" key="1">
    <citation type="submission" date="2023-12" db="EMBL/GenBank/DDBJ databases">
        <title>Genome assembly of Anisodus tanguticus.</title>
        <authorList>
            <person name="Wang Y.-J."/>
        </authorList>
    </citation>
    <scope>NUCLEOTIDE SEQUENCE</scope>
    <source>
        <strain evidence="2">KB-2021</strain>
        <tissue evidence="2">Leaf</tissue>
    </source>
</reference>
<feature type="compositionally biased region" description="Basic residues" evidence="1">
    <location>
        <begin position="150"/>
        <end position="162"/>
    </location>
</feature>
<accession>A0AAE1UMU4</accession>
<feature type="compositionally biased region" description="Basic and acidic residues" evidence="1">
    <location>
        <begin position="94"/>
        <end position="107"/>
    </location>
</feature>
<evidence type="ECO:0000313" key="2">
    <source>
        <dbReference type="EMBL" id="KAK4336577.1"/>
    </source>
</evidence>
<feature type="region of interest" description="Disordered" evidence="1">
    <location>
        <begin position="1"/>
        <end position="26"/>
    </location>
</feature>
<evidence type="ECO:0000256" key="1">
    <source>
        <dbReference type="SAM" id="MobiDB-lite"/>
    </source>
</evidence>
<keyword evidence="3" id="KW-1185">Reference proteome</keyword>
<sequence length="162" mass="18191">MQLASNFPDVASSAAPQAAANHANQMTRSFSNSLDYKEREAWKPLDFIIKGEELKEEGNKDPFSLEQGQEVSSLDGWLPRELVADLEDIRGSSEWRFPCREPDEGRPSRPIAAITRNSHMRNTCKSRLKDKEGKSKRKESLSRSSSQRSKSSKAKSGLRHSA</sequence>